<accession>A0A1I8N236</accession>
<dbReference type="GeneID" id="101894164"/>
<name>A0A1I8N236_MUSDO</name>
<organism evidence="2">
    <name type="scientific">Musca domestica</name>
    <name type="common">House fly</name>
    <dbReference type="NCBI Taxonomy" id="7370"/>
    <lineage>
        <taxon>Eukaryota</taxon>
        <taxon>Metazoa</taxon>
        <taxon>Ecdysozoa</taxon>
        <taxon>Arthropoda</taxon>
        <taxon>Hexapoda</taxon>
        <taxon>Insecta</taxon>
        <taxon>Pterygota</taxon>
        <taxon>Neoptera</taxon>
        <taxon>Endopterygota</taxon>
        <taxon>Diptera</taxon>
        <taxon>Brachycera</taxon>
        <taxon>Muscomorpha</taxon>
        <taxon>Muscoidea</taxon>
        <taxon>Muscidae</taxon>
        <taxon>Musca</taxon>
    </lineage>
</organism>
<evidence type="ECO:0000313" key="4">
    <source>
        <dbReference type="RefSeq" id="XP_005183889.1"/>
    </source>
</evidence>
<dbReference type="EnsemblMetazoa" id="MDOA010737-RA">
    <property type="protein sequence ID" value="MDOA010737-PA"/>
    <property type="gene ID" value="MDOA010737"/>
</dbReference>
<dbReference type="RefSeq" id="XP_005183889.1">
    <property type="nucleotide sequence ID" value="XM_005183832.3"/>
</dbReference>
<evidence type="ECO:0000313" key="2">
    <source>
        <dbReference type="EnsemblMetazoa" id="MDOA010737-PA"/>
    </source>
</evidence>
<keyword evidence="4" id="KW-0966">Cell projection</keyword>
<dbReference type="STRING" id="7370.A0A1I8N236"/>
<dbReference type="Pfam" id="PF06294">
    <property type="entry name" value="CH_2"/>
    <property type="match status" value="1"/>
</dbReference>
<reference evidence="2" key="1">
    <citation type="submission" date="2020-05" db="UniProtKB">
        <authorList>
            <consortium name="EnsemblMetazoa"/>
        </authorList>
    </citation>
    <scope>IDENTIFICATION</scope>
    <source>
        <strain evidence="2">Aabys</strain>
    </source>
</reference>
<dbReference type="AlphaFoldDB" id="A0A1I8N236"/>
<dbReference type="GO" id="GO:0005930">
    <property type="term" value="C:axoneme"/>
    <property type="evidence" value="ECO:0007669"/>
    <property type="project" value="TreeGrafter"/>
</dbReference>
<proteinExistence type="predicted"/>
<sequence length="248" mass="28703">MPKKLNEQQLHELKDWLQSHEIVYKNLHRDFSDCLPVANLLKKFYSKLVELHNYPPRNNTQLKVNNWETLNLKVLSKIGLQQNKQMLEKFAKAIPGAIESLLYDIMIIDREQQQQKAGDHQINEQEKIWTENDEIMTVTVNKRIGDGLIQVPQKMILYSLYEEAIKQCQAKDNYITAAQQKITHLENVIQLKAERIDELCAQLAKVSVRNLLSHVNRLEHSHSGPVLNDNVSIGSNFKENGSEENITI</sequence>
<dbReference type="SUPFAM" id="SSF47576">
    <property type="entry name" value="Calponin-homology domain, CH-domain"/>
    <property type="match status" value="1"/>
</dbReference>
<gene>
    <name evidence="2" type="primary">101894164</name>
    <name evidence="4" type="synonym">LOC101894164</name>
</gene>
<dbReference type="InterPro" id="IPR052111">
    <property type="entry name" value="Spermatogenesis_Ciliary_MAP"/>
</dbReference>
<evidence type="ECO:0000259" key="1">
    <source>
        <dbReference type="Pfam" id="PF06294"/>
    </source>
</evidence>
<dbReference type="InterPro" id="IPR036872">
    <property type="entry name" value="CH_dom_sf"/>
</dbReference>
<evidence type="ECO:0000313" key="3">
    <source>
        <dbReference type="Proteomes" id="UP001652621"/>
    </source>
</evidence>
<dbReference type="VEuPathDB" id="VectorBase:MDOA010737"/>
<keyword evidence="3" id="KW-1185">Reference proteome</keyword>
<dbReference type="PANTHER" id="PTHR12509:SF9">
    <property type="entry name" value="SPERM FLAGELLAR PROTEIN 1 ISOFORM X1"/>
    <property type="match status" value="1"/>
</dbReference>
<dbReference type="VEuPathDB" id="VectorBase:MDOMA2_002659"/>
<protein>
    <submittedName>
        <fullName evidence="4">Sperm flagellar protein 1 isoform X1</fullName>
    </submittedName>
</protein>
<dbReference type="InterPro" id="IPR010441">
    <property type="entry name" value="CH_2"/>
</dbReference>
<keyword evidence="4" id="KW-0282">Flagellum</keyword>
<dbReference type="KEGG" id="mde:101894164"/>
<keyword evidence="4" id="KW-0969">Cilium</keyword>
<dbReference type="FunFam" id="1.10.418.10:FF:000059">
    <property type="entry name" value="RIKEN cDNA 6430531B16 gene"/>
    <property type="match status" value="1"/>
</dbReference>
<dbReference type="OrthoDB" id="193300at2759"/>
<dbReference type="PANTHER" id="PTHR12509">
    <property type="entry name" value="SPERMATOGENESIS-ASSOCIATED 4-RELATED"/>
    <property type="match status" value="1"/>
</dbReference>
<dbReference type="Proteomes" id="UP001652621">
    <property type="component" value="Unplaced"/>
</dbReference>
<feature type="domain" description="CH-like" evidence="1">
    <location>
        <begin position="14"/>
        <end position="106"/>
    </location>
</feature>
<reference evidence="4" key="2">
    <citation type="submission" date="2025-04" db="UniProtKB">
        <authorList>
            <consortium name="RefSeq"/>
        </authorList>
    </citation>
    <scope>IDENTIFICATION</scope>
    <source>
        <strain evidence="4">Aabys</strain>
    </source>
</reference>
<dbReference type="eggNOG" id="ENOG502S497">
    <property type="taxonomic scope" value="Eukaryota"/>
</dbReference>
<dbReference type="GO" id="GO:0008017">
    <property type="term" value="F:microtubule binding"/>
    <property type="evidence" value="ECO:0007669"/>
    <property type="project" value="TreeGrafter"/>
</dbReference>
<dbReference type="Gene3D" id="1.10.418.10">
    <property type="entry name" value="Calponin-like domain"/>
    <property type="match status" value="1"/>
</dbReference>
<dbReference type="GO" id="GO:0051493">
    <property type="term" value="P:regulation of cytoskeleton organization"/>
    <property type="evidence" value="ECO:0007669"/>
    <property type="project" value="TreeGrafter"/>
</dbReference>